<dbReference type="PANTHER" id="PTHR46541">
    <property type="entry name" value="ZINC FINGER PROTEIN AEBP2"/>
    <property type="match status" value="1"/>
</dbReference>
<organism evidence="15 16">
    <name type="scientific">Acanthaster planci</name>
    <name type="common">Crown-of-thorns starfish</name>
    <dbReference type="NCBI Taxonomy" id="133434"/>
    <lineage>
        <taxon>Eukaryota</taxon>
        <taxon>Metazoa</taxon>
        <taxon>Echinodermata</taxon>
        <taxon>Eleutherozoa</taxon>
        <taxon>Asterozoa</taxon>
        <taxon>Asteroidea</taxon>
        <taxon>Valvatacea</taxon>
        <taxon>Valvatida</taxon>
        <taxon>Acanthasteridae</taxon>
        <taxon>Acanthaster</taxon>
    </lineage>
</organism>
<dbReference type="SUPFAM" id="SSF57667">
    <property type="entry name" value="beta-beta-alpha zinc fingers"/>
    <property type="match status" value="2"/>
</dbReference>
<keyword evidence="9" id="KW-0804">Transcription</keyword>
<comment type="similarity">
    <text evidence="11">Belongs to the AEBP2/jing C2H2-type zinc-finger family.</text>
</comment>
<dbReference type="OMA" id="CWDQCHT"/>
<evidence type="ECO:0000256" key="13">
    <source>
        <dbReference type="SAM" id="MobiDB-lite"/>
    </source>
</evidence>
<evidence type="ECO:0000256" key="10">
    <source>
        <dbReference type="ARBA" id="ARBA00023242"/>
    </source>
</evidence>
<dbReference type="GO" id="GO:0035098">
    <property type="term" value="C:ESC/E(Z) complex"/>
    <property type="evidence" value="ECO:0007669"/>
    <property type="project" value="TreeGrafter"/>
</dbReference>
<dbReference type="InterPro" id="IPR036236">
    <property type="entry name" value="Znf_C2H2_sf"/>
</dbReference>
<keyword evidence="4" id="KW-0677">Repeat</keyword>
<feature type="region of interest" description="Disordered" evidence="13">
    <location>
        <begin position="1"/>
        <end position="26"/>
    </location>
</feature>
<comment type="subcellular location">
    <subcellularLocation>
        <location evidence="1">Nucleus</location>
    </subcellularLocation>
</comment>
<evidence type="ECO:0000256" key="2">
    <source>
        <dbReference type="ARBA" id="ARBA00022491"/>
    </source>
</evidence>
<dbReference type="RefSeq" id="XP_022089271.1">
    <property type="nucleotide sequence ID" value="XM_022233579.1"/>
</dbReference>
<dbReference type="InterPro" id="IPR059034">
    <property type="entry name" value="SH3_AEBP2_C"/>
</dbReference>
<evidence type="ECO:0000256" key="9">
    <source>
        <dbReference type="ARBA" id="ARBA00023163"/>
    </source>
</evidence>
<keyword evidence="7" id="KW-0156">Chromatin regulator</keyword>
<keyword evidence="5 12" id="KW-0863">Zinc-finger</keyword>
<feature type="domain" description="C2H2-type" evidence="14">
    <location>
        <begin position="34"/>
        <end position="64"/>
    </location>
</feature>
<reference evidence="16" key="1">
    <citation type="submission" date="2025-08" db="UniProtKB">
        <authorList>
            <consortium name="RefSeq"/>
        </authorList>
    </citation>
    <scope>IDENTIFICATION</scope>
</reference>
<feature type="compositionally biased region" description="Low complexity" evidence="13">
    <location>
        <begin position="1"/>
        <end position="15"/>
    </location>
</feature>
<evidence type="ECO:0000256" key="11">
    <source>
        <dbReference type="ARBA" id="ARBA00037930"/>
    </source>
</evidence>
<protein>
    <submittedName>
        <fullName evidence="16">Zinc finger protein aebp2-like</fullName>
    </submittedName>
</protein>
<evidence type="ECO:0000256" key="8">
    <source>
        <dbReference type="ARBA" id="ARBA00023015"/>
    </source>
</evidence>
<evidence type="ECO:0000259" key="14">
    <source>
        <dbReference type="PROSITE" id="PS50157"/>
    </source>
</evidence>
<dbReference type="Proteomes" id="UP000694845">
    <property type="component" value="Unplaced"/>
</dbReference>
<feature type="region of interest" description="Disordered" evidence="13">
    <location>
        <begin position="129"/>
        <end position="148"/>
    </location>
</feature>
<keyword evidence="15" id="KW-1185">Reference proteome</keyword>
<dbReference type="InterPro" id="IPR052130">
    <property type="entry name" value="AEBP2/jing_C2H2-ZnF"/>
</dbReference>
<dbReference type="GO" id="GO:0006325">
    <property type="term" value="P:chromatin organization"/>
    <property type="evidence" value="ECO:0007669"/>
    <property type="project" value="UniProtKB-KW"/>
</dbReference>
<dbReference type="GO" id="GO:0008270">
    <property type="term" value="F:zinc ion binding"/>
    <property type="evidence" value="ECO:0007669"/>
    <property type="project" value="UniProtKB-KW"/>
</dbReference>
<keyword evidence="10" id="KW-0539">Nucleus</keyword>
<proteinExistence type="inferred from homology"/>
<dbReference type="GO" id="GO:0006357">
    <property type="term" value="P:regulation of transcription by RNA polymerase II"/>
    <property type="evidence" value="ECO:0007669"/>
    <property type="project" value="TreeGrafter"/>
</dbReference>
<evidence type="ECO:0000313" key="15">
    <source>
        <dbReference type="Proteomes" id="UP000694845"/>
    </source>
</evidence>
<evidence type="ECO:0000256" key="7">
    <source>
        <dbReference type="ARBA" id="ARBA00022853"/>
    </source>
</evidence>
<feature type="domain" description="C2H2-type" evidence="14">
    <location>
        <begin position="104"/>
        <end position="133"/>
    </location>
</feature>
<dbReference type="KEGG" id="aplc:110978519"/>
<evidence type="ECO:0000256" key="5">
    <source>
        <dbReference type="ARBA" id="ARBA00022771"/>
    </source>
</evidence>
<dbReference type="Gene3D" id="3.30.160.60">
    <property type="entry name" value="Classic Zinc Finger"/>
    <property type="match status" value="2"/>
</dbReference>
<dbReference type="AlphaFoldDB" id="A0A8B7YC59"/>
<gene>
    <name evidence="16" type="primary">LOC110978519</name>
</gene>
<dbReference type="PROSITE" id="PS50157">
    <property type="entry name" value="ZINC_FINGER_C2H2_2"/>
    <property type="match status" value="2"/>
</dbReference>
<keyword evidence="2" id="KW-0678">Repressor</keyword>
<dbReference type="InterPro" id="IPR013087">
    <property type="entry name" value="Znf_C2H2_type"/>
</dbReference>
<keyword evidence="6" id="KW-0862">Zinc</keyword>
<evidence type="ECO:0000256" key="3">
    <source>
        <dbReference type="ARBA" id="ARBA00022723"/>
    </source>
</evidence>
<evidence type="ECO:0000256" key="1">
    <source>
        <dbReference type="ARBA" id="ARBA00004123"/>
    </source>
</evidence>
<sequence>MPGSNSGSDSSLTSNQPSGSGCTTPTSQKKVVSYICRWESCNIQFETSADLADHVRIEHAQKQVDKGVKKYVCLWDGCKCFNTPSSSRSWLFKHVLLHCGDRPFRCILAGCTMSFPTEGGLLRHVQTHLSEQASQKTPRSKEDSPGRLMKKKRLKFKRRVSQAKTDDFFDTCIMDRLHHQLVAMNTSTQIDTAGQGKNILFHSKVVGRRVDHDDEVKVLLHWTPENIIPDSWVSECDVHREAQRAVPMTSLPKETVRLLHPSLGGLHRARKHRRK</sequence>
<dbReference type="OrthoDB" id="9984614at2759"/>
<accession>A0A8B7YC59</accession>
<keyword evidence="3" id="KW-0479">Metal-binding</keyword>
<dbReference type="PANTHER" id="PTHR46541:SF1">
    <property type="entry name" value="ZINC FINGER PROTEIN AEBP2"/>
    <property type="match status" value="1"/>
</dbReference>
<evidence type="ECO:0000313" key="16">
    <source>
        <dbReference type="RefSeq" id="XP_022089271.1"/>
    </source>
</evidence>
<evidence type="ECO:0000256" key="4">
    <source>
        <dbReference type="ARBA" id="ARBA00022737"/>
    </source>
</evidence>
<evidence type="ECO:0000256" key="12">
    <source>
        <dbReference type="PROSITE-ProRule" id="PRU00042"/>
    </source>
</evidence>
<dbReference type="PROSITE" id="PS00028">
    <property type="entry name" value="ZINC_FINGER_C2H2_1"/>
    <property type="match status" value="2"/>
</dbReference>
<evidence type="ECO:0000256" key="6">
    <source>
        <dbReference type="ARBA" id="ARBA00022833"/>
    </source>
</evidence>
<name>A0A8B7YC59_ACAPL</name>
<dbReference type="SMART" id="SM00355">
    <property type="entry name" value="ZnF_C2H2"/>
    <property type="match status" value="3"/>
</dbReference>
<dbReference type="GeneID" id="110978519"/>
<feature type="compositionally biased region" description="Polar residues" evidence="13">
    <location>
        <begin position="16"/>
        <end position="26"/>
    </location>
</feature>
<keyword evidence="8" id="KW-0805">Transcription regulation</keyword>
<dbReference type="Pfam" id="PF26014">
    <property type="entry name" value="SH3_AEBP2_C"/>
    <property type="match status" value="1"/>
</dbReference>